<feature type="domain" description="Peptidase C51" evidence="1">
    <location>
        <begin position="2"/>
        <end position="125"/>
    </location>
</feature>
<sequence length="167" mass="18111">MPSPSSALTDQMIDQLYRQKASPGLTCVPYARNRTGVALRGDAYTWWDGAEGNYQRGHLPQPGAILVLSRTGRLQSGHVAVVSQVVSAREILVDHANWVPGETITGMPVVDVSEQNDWTILRFWYAPARSFGSPYAAEGFIYPAAVPPAGPPAIGPDPIAELIRDQE</sequence>
<keyword evidence="3" id="KW-1185">Reference proteome</keyword>
<reference evidence="2 3" key="1">
    <citation type="journal article" date="2016" name="Antonie Van Leeuwenhoek">
        <title>Dongia soli sp. nov., isolated from soil from Dokdo, Korea.</title>
        <authorList>
            <person name="Kim D.U."/>
            <person name="Lee H."/>
            <person name="Kim H."/>
            <person name="Kim S.G."/>
            <person name="Ka J.O."/>
        </authorList>
    </citation>
    <scope>NUCLEOTIDE SEQUENCE [LARGE SCALE GENOMIC DNA]</scope>
    <source>
        <strain evidence="2 3">D78</strain>
    </source>
</reference>
<dbReference type="InterPro" id="IPR007921">
    <property type="entry name" value="CHAP_dom"/>
</dbReference>
<evidence type="ECO:0000259" key="1">
    <source>
        <dbReference type="PROSITE" id="PS50911"/>
    </source>
</evidence>
<dbReference type="Proteomes" id="UP001279642">
    <property type="component" value="Unassembled WGS sequence"/>
</dbReference>
<gene>
    <name evidence="2" type="ORF">SMD27_08365</name>
</gene>
<organism evidence="2 3">
    <name type="scientific">Dongia soli</name>
    <dbReference type="NCBI Taxonomy" id="600628"/>
    <lineage>
        <taxon>Bacteria</taxon>
        <taxon>Pseudomonadati</taxon>
        <taxon>Pseudomonadota</taxon>
        <taxon>Alphaproteobacteria</taxon>
        <taxon>Rhodospirillales</taxon>
        <taxon>Dongiaceae</taxon>
        <taxon>Dongia</taxon>
    </lineage>
</organism>
<dbReference type="SUPFAM" id="SSF54001">
    <property type="entry name" value="Cysteine proteinases"/>
    <property type="match status" value="1"/>
</dbReference>
<proteinExistence type="predicted"/>
<comment type="caution">
    <text evidence="2">The sequence shown here is derived from an EMBL/GenBank/DDBJ whole genome shotgun (WGS) entry which is preliminary data.</text>
</comment>
<dbReference type="EMBL" id="JAXCLW010000002">
    <property type="protein sequence ID" value="MDY0882854.1"/>
    <property type="molecule type" value="Genomic_DNA"/>
</dbReference>
<evidence type="ECO:0000313" key="2">
    <source>
        <dbReference type="EMBL" id="MDY0882854.1"/>
    </source>
</evidence>
<dbReference type="Pfam" id="PF05257">
    <property type="entry name" value="CHAP"/>
    <property type="match status" value="1"/>
</dbReference>
<name>A0ABU5E9E6_9PROT</name>
<dbReference type="InterPro" id="IPR038765">
    <property type="entry name" value="Papain-like_cys_pep_sf"/>
</dbReference>
<dbReference type="PROSITE" id="PS50911">
    <property type="entry name" value="CHAP"/>
    <property type="match status" value="1"/>
</dbReference>
<dbReference type="RefSeq" id="WP_320507912.1">
    <property type="nucleotide sequence ID" value="NZ_JAXCLW010000002.1"/>
</dbReference>
<dbReference type="Gene3D" id="3.90.1720.10">
    <property type="entry name" value="endopeptidase domain like (from Nostoc punctiforme)"/>
    <property type="match status" value="1"/>
</dbReference>
<protein>
    <submittedName>
        <fullName evidence="2">CHAP domain-containing protein</fullName>
    </submittedName>
</protein>
<accession>A0ABU5E9E6</accession>
<evidence type="ECO:0000313" key="3">
    <source>
        <dbReference type="Proteomes" id="UP001279642"/>
    </source>
</evidence>